<dbReference type="Pfam" id="PF04264">
    <property type="entry name" value="YceI"/>
    <property type="match status" value="1"/>
</dbReference>
<accession>A0ABU2BYE6</accession>
<dbReference type="EMBL" id="JAVDYG010000001">
    <property type="protein sequence ID" value="MDR7363427.1"/>
    <property type="molecule type" value="Genomic_DNA"/>
</dbReference>
<protein>
    <submittedName>
        <fullName evidence="3">Polyisoprenoid-binding protein YceI</fullName>
    </submittedName>
</protein>
<dbReference type="RefSeq" id="WP_310303818.1">
    <property type="nucleotide sequence ID" value="NZ_BAAAPS010000003.1"/>
</dbReference>
<proteinExistence type="inferred from homology"/>
<dbReference type="SUPFAM" id="SSF101874">
    <property type="entry name" value="YceI-like"/>
    <property type="match status" value="1"/>
</dbReference>
<reference evidence="3 4" key="1">
    <citation type="submission" date="2023-07" db="EMBL/GenBank/DDBJ databases">
        <title>Sequencing the genomes of 1000 actinobacteria strains.</title>
        <authorList>
            <person name="Klenk H.-P."/>
        </authorList>
    </citation>
    <scope>NUCLEOTIDE SEQUENCE [LARGE SCALE GENOMIC DNA]</scope>
    <source>
        <strain evidence="3 4">DSM 19426</strain>
    </source>
</reference>
<evidence type="ECO:0000313" key="4">
    <source>
        <dbReference type="Proteomes" id="UP001183648"/>
    </source>
</evidence>
<evidence type="ECO:0000313" key="3">
    <source>
        <dbReference type="EMBL" id="MDR7363427.1"/>
    </source>
</evidence>
<evidence type="ECO:0000256" key="1">
    <source>
        <dbReference type="ARBA" id="ARBA00008812"/>
    </source>
</evidence>
<gene>
    <name evidence="3" type="ORF">J2S63_002980</name>
</gene>
<dbReference type="InterPro" id="IPR007372">
    <property type="entry name" value="Lipid/polyisoprenoid-bd_YceI"/>
</dbReference>
<organism evidence="3 4">
    <name type="scientific">Nocardioides marmoribigeumensis</name>
    <dbReference type="NCBI Taxonomy" id="433649"/>
    <lineage>
        <taxon>Bacteria</taxon>
        <taxon>Bacillati</taxon>
        <taxon>Actinomycetota</taxon>
        <taxon>Actinomycetes</taxon>
        <taxon>Propionibacteriales</taxon>
        <taxon>Nocardioidaceae</taxon>
        <taxon>Nocardioides</taxon>
    </lineage>
</organism>
<dbReference type="Gene3D" id="2.40.128.110">
    <property type="entry name" value="Lipid/polyisoprenoid-binding, YceI-like"/>
    <property type="match status" value="1"/>
</dbReference>
<comment type="caution">
    <text evidence="3">The sequence shown here is derived from an EMBL/GenBank/DDBJ whole genome shotgun (WGS) entry which is preliminary data.</text>
</comment>
<sequence>MGVWTYDETAGDLLVLTGVEGPAARMGHALTLRWTRWRAEVEHAEGTPTSVRVTVPVDGVEVVRGEGGVKGLSGPEKAIVRRRALKELGAAEHPTVELHSEDVTADRDGWRVAGTLRIRGRSRPFTLRLRDEGGVLRAKETLRQTDFGVTPVRFLGGAFSVSDEVRVRLDGVAVPTEGYAADRRR</sequence>
<keyword evidence="4" id="KW-1185">Reference proteome</keyword>
<evidence type="ECO:0000259" key="2">
    <source>
        <dbReference type="SMART" id="SM00867"/>
    </source>
</evidence>
<dbReference type="InterPro" id="IPR036761">
    <property type="entry name" value="TTHA0802/YceI-like_sf"/>
</dbReference>
<dbReference type="SMART" id="SM00867">
    <property type="entry name" value="YceI"/>
    <property type="match status" value="1"/>
</dbReference>
<comment type="similarity">
    <text evidence="1">Belongs to the UPF0312 family.</text>
</comment>
<dbReference type="Proteomes" id="UP001183648">
    <property type="component" value="Unassembled WGS sequence"/>
</dbReference>
<feature type="domain" description="Lipid/polyisoprenoid-binding YceI-like" evidence="2">
    <location>
        <begin position="3"/>
        <end position="174"/>
    </location>
</feature>
<name>A0ABU2BYE6_9ACTN</name>